<dbReference type="GO" id="GO:0052735">
    <property type="term" value="F:tRNA (cytidine-3-)-methyltransferase activity"/>
    <property type="evidence" value="ECO:0007669"/>
    <property type="project" value="TreeGrafter"/>
</dbReference>
<dbReference type="AlphaFoldDB" id="A0A915KEX7"/>
<dbReference type="Proteomes" id="UP000887565">
    <property type="component" value="Unplaced"/>
</dbReference>
<keyword evidence="3" id="KW-0808">Transferase</keyword>
<reference evidence="5" key="1">
    <citation type="submission" date="2022-11" db="UniProtKB">
        <authorList>
            <consortium name="WormBaseParasite"/>
        </authorList>
    </citation>
    <scope>IDENTIFICATION</scope>
</reference>
<keyword evidence="2" id="KW-0489">Methyltransferase</keyword>
<evidence type="ECO:0000256" key="1">
    <source>
        <dbReference type="ARBA" id="ARBA00009725"/>
    </source>
</evidence>
<dbReference type="GO" id="GO:0032259">
    <property type="term" value="P:methylation"/>
    <property type="evidence" value="ECO:0007669"/>
    <property type="project" value="UniProtKB-KW"/>
</dbReference>
<comment type="similarity">
    <text evidence="1">Belongs to the methyltransferase superfamily. METL family.</text>
</comment>
<keyword evidence="4" id="KW-1185">Reference proteome</keyword>
<evidence type="ECO:0000256" key="3">
    <source>
        <dbReference type="ARBA" id="ARBA00022679"/>
    </source>
</evidence>
<evidence type="ECO:0000313" key="4">
    <source>
        <dbReference type="Proteomes" id="UP000887565"/>
    </source>
</evidence>
<evidence type="ECO:0000313" key="5">
    <source>
        <dbReference type="WBParaSite" id="nRc.2.0.1.t36581-RA"/>
    </source>
</evidence>
<dbReference type="InterPro" id="IPR026113">
    <property type="entry name" value="METTL2/6/8-like"/>
</dbReference>
<proteinExistence type="inferred from homology"/>
<evidence type="ECO:0000256" key="2">
    <source>
        <dbReference type="ARBA" id="ARBA00022603"/>
    </source>
</evidence>
<protein>
    <submittedName>
        <fullName evidence="5">Methyltransferase-like protein 2-A</fullName>
    </submittedName>
</protein>
<dbReference type="WBParaSite" id="nRc.2.0.1.t36581-RA">
    <property type="protein sequence ID" value="nRc.2.0.1.t36581-RA"/>
    <property type="gene ID" value="nRc.2.0.1.g36581"/>
</dbReference>
<dbReference type="SUPFAM" id="SSF53335">
    <property type="entry name" value="S-adenosyl-L-methionine-dependent methyltransferases"/>
    <property type="match status" value="1"/>
</dbReference>
<dbReference type="InterPro" id="IPR029063">
    <property type="entry name" value="SAM-dependent_MTases_sf"/>
</dbReference>
<dbReference type="PANTHER" id="PTHR22809:SF11">
    <property type="entry name" value="TRNA N(3)-METHYLCYTIDINE METHYLTRANSFERASE METTL2"/>
    <property type="match status" value="1"/>
</dbReference>
<dbReference type="PANTHER" id="PTHR22809">
    <property type="entry name" value="METHYLTRANSFERASE-RELATED"/>
    <property type="match status" value="1"/>
</dbReference>
<name>A0A915KEX7_ROMCU</name>
<sequence length="142" mass="16994">MLKDENFIAQNDDLDQFNRKRPQFGGRFLNDESEIFQYNAWDDVEWNDEQKFLAQEKIQKNCSKLMPEEDSELLENRAEFFWDEFYATHKDGFFKDRNWLFTEFPELKRFSCSSSEEKCQNFQILEVGCGVGNTIFPILEAN</sequence>
<dbReference type="OMA" id="EMLNNEC"/>
<accession>A0A915KEX7</accession>
<organism evidence="4 5">
    <name type="scientific">Romanomermis culicivorax</name>
    <name type="common">Nematode worm</name>
    <dbReference type="NCBI Taxonomy" id="13658"/>
    <lineage>
        <taxon>Eukaryota</taxon>
        <taxon>Metazoa</taxon>
        <taxon>Ecdysozoa</taxon>
        <taxon>Nematoda</taxon>
        <taxon>Enoplea</taxon>
        <taxon>Dorylaimia</taxon>
        <taxon>Mermithida</taxon>
        <taxon>Mermithoidea</taxon>
        <taxon>Mermithidae</taxon>
        <taxon>Romanomermis</taxon>
    </lineage>
</organism>
<dbReference type="Gene3D" id="3.40.50.150">
    <property type="entry name" value="Vaccinia Virus protein VP39"/>
    <property type="match status" value="1"/>
</dbReference>